<dbReference type="EMBL" id="KB008156">
    <property type="protein sequence ID" value="ELR11249.1"/>
    <property type="molecule type" value="Genomic_DNA"/>
</dbReference>
<gene>
    <name evidence="13" type="ORF">ACA1_389700</name>
</gene>
<keyword evidence="6" id="KW-0576">Peroxisome</keyword>
<keyword evidence="5" id="KW-0443">Lipid metabolism</keyword>
<dbReference type="InterPro" id="IPR016039">
    <property type="entry name" value="Thiolase-like"/>
</dbReference>
<comment type="subcellular location">
    <subcellularLocation>
        <location evidence="1">Peroxisome</location>
    </subcellularLocation>
</comment>
<feature type="domain" description="Thiolase N-terminal" evidence="11">
    <location>
        <begin position="103"/>
        <end position="152"/>
    </location>
</feature>
<dbReference type="GO" id="GO:0006635">
    <property type="term" value="P:fatty acid beta-oxidation"/>
    <property type="evidence" value="ECO:0007669"/>
    <property type="project" value="TreeGrafter"/>
</dbReference>
<keyword evidence="3 9" id="KW-0808">Transferase</keyword>
<dbReference type="PANTHER" id="PTHR43853">
    <property type="entry name" value="3-KETOACYL-COA THIOLASE, PEROXISOMAL"/>
    <property type="match status" value="1"/>
</dbReference>
<dbReference type="GO" id="GO:0005777">
    <property type="term" value="C:peroxisome"/>
    <property type="evidence" value="ECO:0007669"/>
    <property type="project" value="UniProtKB-SubCell"/>
</dbReference>
<dbReference type="Pfam" id="PF00108">
    <property type="entry name" value="Thiolase_N"/>
    <property type="match status" value="1"/>
</dbReference>
<dbReference type="OrthoDB" id="5404651at2759"/>
<dbReference type="GeneID" id="14911547"/>
<dbReference type="AlphaFoldDB" id="L8GEF9"/>
<dbReference type="GO" id="GO:0010124">
    <property type="term" value="P:phenylacetate catabolic process"/>
    <property type="evidence" value="ECO:0007669"/>
    <property type="project" value="TreeGrafter"/>
</dbReference>
<evidence type="ECO:0000313" key="13">
    <source>
        <dbReference type="EMBL" id="ELR11249.1"/>
    </source>
</evidence>
<dbReference type="GO" id="GO:0003988">
    <property type="term" value="F:acetyl-CoA C-acyltransferase activity"/>
    <property type="evidence" value="ECO:0007669"/>
    <property type="project" value="UniProtKB-EC"/>
</dbReference>
<evidence type="ECO:0000256" key="8">
    <source>
        <dbReference type="ARBA" id="ARBA00024073"/>
    </source>
</evidence>
<dbReference type="VEuPathDB" id="AmoebaDB:ACA1_389700"/>
<dbReference type="InterPro" id="IPR050215">
    <property type="entry name" value="Thiolase-like_sf_Thiolase"/>
</dbReference>
<dbReference type="Proteomes" id="UP000011083">
    <property type="component" value="Unassembled WGS sequence"/>
</dbReference>
<dbReference type="RefSeq" id="XP_004333262.1">
    <property type="nucleotide sequence ID" value="XM_004333214.1"/>
</dbReference>
<dbReference type="KEGG" id="acan:ACA1_389700"/>
<evidence type="ECO:0000259" key="12">
    <source>
        <dbReference type="Pfam" id="PF02803"/>
    </source>
</evidence>
<evidence type="ECO:0000256" key="6">
    <source>
        <dbReference type="ARBA" id="ARBA00023140"/>
    </source>
</evidence>
<organism evidence="13 14">
    <name type="scientific">Acanthamoeba castellanii (strain ATCC 30010 / Neff)</name>
    <dbReference type="NCBI Taxonomy" id="1257118"/>
    <lineage>
        <taxon>Eukaryota</taxon>
        <taxon>Amoebozoa</taxon>
        <taxon>Discosea</taxon>
        <taxon>Longamoebia</taxon>
        <taxon>Centramoebida</taxon>
        <taxon>Acanthamoebidae</taxon>
        <taxon>Acanthamoeba</taxon>
    </lineage>
</organism>
<dbReference type="PROSITE" id="PS00099">
    <property type="entry name" value="THIOLASE_3"/>
    <property type="match status" value="1"/>
</dbReference>
<evidence type="ECO:0000256" key="9">
    <source>
        <dbReference type="RuleBase" id="RU003557"/>
    </source>
</evidence>
<sequence>MPATTSFMLAAVLLSGWLAAQLAAASAMPPVATNWEENVLRFCDAPSISNLRVKLISAKLSVQALALHNHLLCDDLARLAGRLADFKDDHHLPAQLRSTLTSYWQLDEGVRADTTLEGLAKLKPAFSASGTSTAGNSSQVSDGASAVLLMTRALAETHGWEVLGVFRSFVAVGCDPAIMGIGPALAIPRAVEKAGLSLADIGLFEINEAFASQFHYCVEELRIPLDRIRWAAPGLTTSLLHEMGRREVRYGVVSMCVGTGMGAAAVFERC</sequence>
<feature type="domain" description="Thiolase C-terminal" evidence="12">
    <location>
        <begin position="162"/>
        <end position="228"/>
    </location>
</feature>
<dbReference type="CDD" id="cd00751">
    <property type="entry name" value="thiolase"/>
    <property type="match status" value="1"/>
</dbReference>
<evidence type="ECO:0000259" key="11">
    <source>
        <dbReference type="Pfam" id="PF00108"/>
    </source>
</evidence>
<dbReference type="InterPro" id="IPR020617">
    <property type="entry name" value="Thiolase_C"/>
</dbReference>
<dbReference type="SUPFAM" id="SSF53901">
    <property type="entry name" value="Thiolase-like"/>
    <property type="match status" value="1"/>
</dbReference>
<evidence type="ECO:0000256" key="3">
    <source>
        <dbReference type="ARBA" id="ARBA00022679"/>
    </source>
</evidence>
<dbReference type="STRING" id="1257118.L8GEF9"/>
<dbReference type="InterPro" id="IPR020616">
    <property type="entry name" value="Thiolase_N"/>
</dbReference>
<dbReference type="Gene3D" id="3.40.47.10">
    <property type="match status" value="2"/>
</dbReference>
<dbReference type="PANTHER" id="PTHR43853:SF8">
    <property type="entry name" value="3-KETOACYL-COA THIOLASE, PEROXISOMAL"/>
    <property type="match status" value="1"/>
</dbReference>
<dbReference type="InterPro" id="IPR002155">
    <property type="entry name" value="Thiolase"/>
</dbReference>
<reference evidence="13 14" key="1">
    <citation type="journal article" date="2013" name="Genome Biol.">
        <title>Genome of Acanthamoeba castellanii highlights extensive lateral gene transfer and early evolution of tyrosine kinase signaling.</title>
        <authorList>
            <person name="Clarke M."/>
            <person name="Lohan A.J."/>
            <person name="Liu B."/>
            <person name="Lagkouvardos I."/>
            <person name="Roy S."/>
            <person name="Zafar N."/>
            <person name="Bertelli C."/>
            <person name="Schilde C."/>
            <person name="Kianianmomeni A."/>
            <person name="Burglin T.R."/>
            <person name="Frech C."/>
            <person name="Turcotte B."/>
            <person name="Kopec K.O."/>
            <person name="Synnott J.M."/>
            <person name="Choo C."/>
            <person name="Paponov I."/>
            <person name="Finkler A."/>
            <person name="Soon Heng Tan C."/>
            <person name="Hutchins A.P."/>
            <person name="Weinmeier T."/>
            <person name="Rattei T."/>
            <person name="Chu J.S."/>
            <person name="Gimenez G."/>
            <person name="Irimia M."/>
            <person name="Rigden D.J."/>
            <person name="Fitzpatrick D.A."/>
            <person name="Lorenzo-Morales J."/>
            <person name="Bateman A."/>
            <person name="Chiu C.H."/>
            <person name="Tang P."/>
            <person name="Hegemann P."/>
            <person name="Fromm H."/>
            <person name="Raoult D."/>
            <person name="Greub G."/>
            <person name="Miranda-Saavedra D."/>
            <person name="Chen N."/>
            <person name="Nash P."/>
            <person name="Ginger M.L."/>
            <person name="Horn M."/>
            <person name="Schaap P."/>
            <person name="Caler L."/>
            <person name="Loftus B."/>
        </authorList>
    </citation>
    <scope>NUCLEOTIDE SEQUENCE [LARGE SCALE GENOMIC DNA]</scope>
    <source>
        <strain evidence="13 14">Neff</strain>
    </source>
</reference>
<dbReference type="EC" id="2.3.1.16" evidence="8"/>
<name>L8GEF9_ACACF</name>
<evidence type="ECO:0000256" key="1">
    <source>
        <dbReference type="ARBA" id="ARBA00004275"/>
    </source>
</evidence>
<evidence type="ECO:0000256" key="10">
    <source>
        <dbReference type="SAM" id="SignalP"/>
    </source>
</evidence>
<keyword evidence="14" id="KW-1185">Reference proteome</keyword>
<protein>
    <recommendedName>
        <fullName evidence="8">acetyl-CoA C-acyltransferase</fullName>
        <ecNumber evidence="8">2.3.1.16</ecNumber>
    </recommendedName>
</protein>
<dbReference type="InterPro" id="IPR020610">
    <property type="entry name" value="Thiolase_AS"/>
</dbReference>
<evidence type="ECO:0000256" key="2">
    <source>
        <dbReference type="ARBA" id="ARBA00010982"/>
    </source>
</evidence>
<feature type="chain" id="PRO_5003989999" description="acetyl-CoA C-acyltransferase" evidence="10">
    <location>
        <begin position="28"/>
        <end position="270"/>
    </location>
</feature>
<keyword evidence="4" id="KW-0276">Fatty acid metabolism</keyword>
<evidence type="ECO:0000313" key="14">
    <source>
        <dbReference type="Proteomes" id="UP000011083"/>
    </source>
</evidence>
<accession>L8GEF9</accession>
<proteinExistence type="inferred from homology"/>
<evidence type="ECO:0000256" key="7">
    <source>
        <dbReference type="ARBA" id="ARBA00023315"/>
    </source>
</evidence>
<evidence type="ECO:0000256" key="4">
    <source>
        <dbReference type="ARBA" id="ARBA00022832"/>
    </source>
</evidence>
<comment type="similarity">
    <text evidence="2 9">Belongs to the thiolase-like superfamily. Thiolase family.</text>
</comment>
<dbReference type="Pfam" id="PF02803">
    <property type="entry name" value="Thiolase_C"/>
    <property type="match status" value="1"/>
</dbReference>
<evidence type="ECO:0000256" key="5">
    <source>
        <dbReference type="ARBA" id="ARBA00023098"/>
    </source>
</evidence>
<keyword evidence="7 9" id="KW-0012">Acyltransferase</keyword>
<feature type="signal peptide" evidence="10">
    <location>
        <begin position="1"/>
        <end position="27"/>
    </location>
</feature>
<keyword evidence="10" id="KW-0732">Signal</keyword>